<protein>
    <submittedName>
        <fullName evidence="1">Uncharacterized protein</fullName>
    </submittedName>
</protein>
<name>M1Q8N7_METMZ</name>
<gene>
    <name evidence="1" type="ORF">MmTuc01_1159</name>
</gene>
<dbReference type="Proteomes" id="UP000011718">
    <property type="component" value="Chromosome"/>
</dbReference>
<sequence>MWGGHVAHRVSLSNHIIGISHWRWSGTEVLAFHFFKSLDFRISS</sequence>
<dbReference type="AlphaFoldDB" id="M1Q8N7"/>
<evidence type="ECO:0000313" key="1">
    <source>
        <dbReference type="EMBL" id="AGF96548.1"/>
    </source>
</evidence>
<proteinExistence type="predicted"/>
<dbReference type="KEGG" id="mmaz:MmTuc01_1159"/>
<dbReference type="BioCyc" id="MMAZ1236903:G139K-1106-MONOMER"/>
<reference evidence="1 2" key="1">
    <citation type="journal article" date="2013" name="Genome Announc.">
        <title>Complete Genome of a Methanosarcina mazei Strain Isolated from Sediment Samples from an Amazonian Flooded Area.</title>
        <authorList>
            <person name="Assis das Gracas D."/>
            <person name="Thiago Juca Ramos R."/>
            <person name="Vieira Araujo A.C."/>
            <person name="Zahlouth R."/>
            <person name="Ribeiro Carneiro A."/>
            <person name="Souza Lopes T."/>
            <person name="Azevedo Barauna R."/>
            <person name="Azevedo V."/>
            <person name="Cruz Schneider M.P."/>
            <person name="Pellizari V.H."/>
            <person name="Silva A."/>
        </authorList>
    </citation>
    <scope>NUCLEOTIDE SEQUENCE [LARGE SCALE GENOMIC DNA]</scope>
    <source>
        <strain evidence="1 2">Tuc01</strain>
    </source>
</reference>
<evidence type="ECO:0000313" key="2">
    <source>
        <dbReference type="Proteomes" id="UP000011718"/>
    </source>
</evidence>
<dbReference type="EMBL" id="CP004144">
    <property type="protein sequence ID" value="AGF96548.1"/>
    <property type="molecule type" value="Genomic_DNA"/>
</dbReference>
<organism evidence="1 2">
    <name type="scientific">Methanosarcina mazei Tuc01</name>
    <dbReference type="NCBI Taxonomy" id="1236903"/>
    <lineage>
        <taxon>Archaea</taxon>
        <taxon>Methanobacteriati</taxon>
        <taxon>Methanobacteriota</taxon>
        <taxon>Stenosarchaea group</taxon>
        <taxon>Methanomicrobia</taxon>
        <taxon>Methanosarcinales</taxon>
        <taxon>Methanosarcinaceae</taxon>
        <taxon>Methanosarcina</taxon>
    </lineage>
</organism>
<dbReference type="HOGENOM" id="CLU_3210762_0_0_2"/>
<accession>M1Q8N7</accession>